<keyword evidence="3" id="KW-1185">Reference proteome</keyword>
<dbReference type="RefSeq" id="WP_034705484.1">
    <property type="nucleotide sequence ID" value="NZ_JPRO01000011.1"/>
</dbReference>
<dbReference type="InterPro" id="IPR016040">
    <property type="entry name" value="NAD(P)-bd_dom"/>
</dbReference>
<dbReference type="Gene3D" id="3.90.25.10">
    <property type="entry name" value="UDP-galactose 4-epimerase, domain 1"/>
    <property type="match status" value="1"/>
</dbReference>
<name>A0A085ZDM3_9FLAO</name>
<reference evidence="2 3" key="1">
    <citation type="submission" date="2014-07" db="EMBL/GenBank/DDBJ databases">
        <title>Genome of Chryseobacterium luteum DSM 18605.</title>
        <authorList>
            <person name="Stropko S.J."/>
            <person name="Pipes S.E."/>
            <person name="Newman J.D."/>
        </authorList>
    </citation>
    <scope>NUCLEOTIDE SEQUENCE [LARGE SCALE GENOMIC DNA]</scope>
    <source>
        <strain evidence="2 3">DSM 18605</strain>
    </source>
</reference>
<evidence type="ECO:0000313" key="2">
    <source>
        <dbReference type="EMBL" id="KFF02537.1"/>
    </source>
</evidence>
<dbReference type="SUPFAM" id="SSF51735">
    <property type="entry name" value="NAD(P)-binding Rossmann-fold domains"/>
    <property type="match status" value="1"/>
</dbReference>
<dbReference type="eggNOG" id="COG0702">
    <property type="taxonomic scope" value="Bacteria"/>
</dbReference>
<dbReference type="AlphaFoldDB" id="A0A085ZDM3"/>
<dbReference type="STRING" id="421531.IX38_13085"/>
<dbReference type="EMBL" id="JPRO01000011">
    <property type="protein sequence ID" value="KFF02537.1"/>
    <property type="molecule type" value="Genomic_DNA"/>
</dbReference>
<dbReference type="Pfam" id="PF13460">
    <property type="entry name" value="NAD_binding_10"/>
    <property type="match status" value="1"/>
</dbReference>
<comment type="caution">
    <text evidence="2">The sequence shown here is derived from an EMBL/GenBank/DDBJ whole genome shotgun (WGS) entry which is preliminary data.</text>
</comment>
<dbReference type="Gene3D" id="3.40.50.720">
    <property type="entry name" value="NAD(P)-binding Rossmann-like Domain"/>
    <property type="match status" value="1"/>
</dbReference>
<feature type="domain" description="NAD(P)-binding" evidence="1">
    <location>
        <begin position="7"/>
        <end position="133"/>
    </location>
</feature>
<dbReference type="InterPro" id="IPR036291">
    <property type="entry name" value="NAD(P)-bd_dom_sf"/>
</dbReference>
<dbReference type="Proteomes" id="UP000028703">
    <property type="component" value="Unassembled WGS sequence"/>
</dbReference>
<evidence type="ECO:0000259" key="1">
    <source>
        <dbReference type="Pfam" id="PF13460"/>
    </source>
</evidence>
<protein>
    <submittedName>
        <fullName evidence="2">NAD-dependent dehydratase</fullName>
    </submittedName>
</protein>
<dbReference type="InterPro" id="IPR051604">
    <property type="entry name" value="Ergot_Alk_Oxidoreductase"/>
</dbReference>
<gene>
    <name evidence="2" type="ORF">IX38_13085</name>
</gene>
<proteinExistence type="predicted"/>
<dbReference type="OrthoDB" id="2149806at2"/>
<organism evidence="2 3">
    <name type="scientific">Chryseobacterium luteum</name>
    <dbReference type="NCBI Taxonomy" id="421531"/>
    <lineage>
        <taxon>Bacteria</taxon>
        <taxon>Pseudomonadati</taxon>
        <taxon>Bacteroidota</taxon>
        <taxon>Flavobacteriia</taxon>
        <taxon>Flavobacteriales</taxon>
        <taxon>Weeksellaceae</taxon>
        <taxon>Chryseobacterium group</taxon>
        <taxon>Chryseobacterium</taxon>
    </lineage>
</organism>
<accession>A0A085ZDM3</accession>
<sequence length="304" mass="33671">MKIVITGSLGNIGKPLTRLLVAKEHQVTVISSKPERISEINALGATPAIGTIQDTAFLTETFKGADAVYLMEAWEGIGSLFDKDIDFLEEFKKAAHNYVQAVQKSGVTKIIHLSSIGAHSDQGTGSLLVHHHVENILRTLPDNIAIKFLRPVGFFSNVYRWLPMIRSQYEIIQSYGGDQKEPWVSPYDIALTIADEMGRPFSGRTVQYIASDEVSPNEIAGALGKAIGIDALQWKVIPSEELLDQMLSAGINKWIANGMVTMQKAQQDGSLYEDFYLNKPELGETKLNDFAKEFAEVYHNQNNS</sequence>
<dbReference type="PANTHER" id="PTHR43162">
    <property type="match status" value="1"/>
</dbReference>
<dbReference type="PANTHER" id="PTHR43162:SF1">
    <property type="entry name" value="PRESTALK A DIFFERENTIATION PROTEIN A"/>
    <property type="match status" value="1"/>
</dbReference>
<evidence type="ECO:0000313" key="3">
    <source>
        <dbReference type="Proteomes" id="UP000028703"/>
    </source>
</evidence>